<gene>
    <name evidence="5" type="ORF">GWK16_19120</name>
</gene>
<accession>A0A848EJ06</accession>
<evidence type="ECO:0000256" key="2">
    <source>
        <dbReference type="ARBA" id="ARBA00023125"/>
    </source>
</evidence>
<dbReference type="InterPro" id="IPR036390">
    <property type="entry name" value="WH_DNA-bd_sf"/>
</dbReference>
<protein>
    <submittedName>
        <fullName evidence="5">FadR family transcriptional regulator</fullName>
    </submittedName>
</protein>
<evidence type="ECO:0000256" key="1">
    <source>
        <dbReference type="ARBA" id="ARBA00023015"/>
    </source>
</evidence>
<dbReference type="PANTHER" id="PTHR43537:SF5">
    <property type="entry name" value="UXU OPERON TRANSCRIPTIONAL REGULATOR"/>
    <property type="match status" value="1"/>
</dbReference>
<keyword evidence="1" id="KW-0805">Transcription regulation</keyword>
<dbReference type="Pfam" id="PF00392">
    <property type="entry name" value="GntR"/>
    <property type="match status" value="1"/>
</dbReference>
<dbReference type="CDD" id="cd07377">
    <property type="entry name" value="WHTH_GntR"/>
    <property type="match status" value="1"/>
</dbReference>
<dbReference type="EMBL" id="JABBKX010000007">
    <property type="protein sequence ID" value="NMJ43368.1"/>
    <property type="molecule type" value="Genomic_DNA"/>
</dbReference>
<dbReference type="PROSITE" id="PS50949">
    <property type="entry name" value="HTH_GNTR"/>
    <property type="match status" value="1"/>
</dbReference>
<keyword evidence="6" id="KW-1185">Reference proteome</keyword>
<dbReference type="InterPro" id="IPR011711">
    <property type="entry name" value="GntR_C"/>
</dbReference>
<dbReference type="RefSeq" id="WP_170055566.1">
    <property type="nucleotide sequence ID" value="NZ_JABBKX010000007.1"/>
</dbReference>
<reference evidence="5 6" key="1">
    <citation type="submission" date="2020-03" db="EMBL/GenBank/DDBJ databases">
        <authorList>
            <person name="Sun Q."/>
        </authorList>
    </citation>
    <scope>NUCLEOTIDE SEQUENCE [LARGE SCALE GENOMIC DNA]</scope>
    <source>
        <strain evidence="5 6">JC162</strain>
    </source>
</reference>
<dbReference type="PANTHER" id="PTHR43537">
    <property type="entry name" value="TRANSCRIPTIONAL REGULATOR, GNTR FAMILY"/>
    <property type="match status" value="1"/>
</dbReference>
<sequence length="251" mass="27902">MSPAHPAISVRPAREDERSDLVARILAFVADRRLTSGERLPSERELAERFEVGRNAIREAIAVLETVRMVERRPNSGIYLRAMDRDGSLDALVLRADLGVPLDEAEVSELIEMRRILEVQGTELAGLRRKDEDLARIDAALEAGRRTVAAGDNFAACDAEFHLAVAAATRNSVLRRVVNSFYLLSRTRRWHYFADGRRAPEAQRQHEAMADAIRAGDATAAAGLMRAHLQSTEAYWHELLQQRLPGGKAAS</sequence>
<organism evidence="5 6">
    <name type="scientific">Neoroseomonas marina</name>
    <dbReference type="NCBI Taxonomy" id="1232220"/>
    <lineage>
        <taxon>Bacteria</taxon>
        <taxon>Pseudomonadati</taxon>
        <taxon>Pseudomonadota</taxon>
        <taxon>Alphaproteobacteria</taxon>
        <taxon>Acetobacterales</taxon>
        <taxon>Acetobacteraceae</taxon>
        <taxon>Neoroseomonas</taxon>
    </lineage>
</organism>
<dbReference type="PRINTS" id="PR00035">
    <property type="entry name" value="HTHGNTR"/>
</dbReference>
<dbReference type="SMART" id="SM00895">
    <property type="entry name" value="FCD"/>
    <property type="match status" value="1"/>
</dbReference>
<dbReference type="SUPFAM" id="SSF46785">
    <property type="entry name" value="Winged helix' DNA-binding domain"/>
    <property type="match status" value="1"/>
</dbReference>
<dbReference type="Proteomes" id="UP000548582">
    <property type="component" value="Unassembled WGS sequence"/>
</dbReference>
<proteinExistence type="predicted"/>
<keyword evidence="2" id="KW-0238">DNA-binding</keyword>
<comment type="caution">
    <text evidence="5">The sequence shown here is derived from an EMBL/GenBank/DDBJ whole genome shotgun (WGS) entry which is preliminary data.</text>
</comment>
<dbReference type="Pfam" id="PF07729">
    <property type="entry name" value="FCD"/>
    <property type="match status" value="1"/>
</dbReference>
<dbReference type="AlphaFoldDB" id="A0A848EJ06"/>
<dbReference type="InterPro" id="IPR008920">
    <property type="entry name" value="TF_FadR/GntR_C"/>
</dbReference>
<evidence type="ECO:0000313" key="5">
    <source>
        <dbReference type="EMBL" id="NMJ43368.1"/>
    </source>
</evidence>
<dbReference type="InterPro" id="IPR000524">
    <property type="entry name" value="Tscrpt_reg_HTH_GntR"/>
</dbReference>
<dbReference type="SMART" id="SM00345">
    <property type="entry name" value="HTH_GNTR"/>
    <property type="match status" value="1"/>
</dbReference>
<dbReference type="GO" id="GO:0003700">
    <property type="term" value="F:DNA-binding transcription factor activity"/>
    <property type="evidence" value="ECO:0007669"/>
    <property type="project" value="InterPro"/>
</dbReference>
<dbReference type="GO" id="GO:0003677">
    <property type="term" value="F:DNA binding"/>
    <property type="evidence" value="ECO:0007669"/>
    <property type="project" value="UniProtKB-KW"/>
</dbReference>
<feature type="domain" description="HTH gntR-type" evidence="4">
    <location>
        <begin position="15"/>
        <end position="83"/>
    </location>
</feature>
<evidence type="ECO:0000259" key="4">
    <source>
        <dbReference type="PROSITE" id="PS50949"/>
    </source>
</evidence>
<dbReference type="SUPFAM" id="SSF48008">
    <property type="entry name" value="GntR ligand-binding domain-like"/>
    <property type="match status" value="1"/>
</dbReference>
<keyword evidence="3" id="KW-0804">Transcription</keyword>
<dbReference type="Gene3D" id="1.10.10.10">
    <property type="entry name" value="Winged helix-like DNA-binding domain superfamily/Winged helix DNA-binding domain"/>
    <property type="match status" value="1"/>
</dbReference>
<dbReference type="InterPro" id="IPR036388">
    <property type="entry name" value="WH-like_DNA-bd_sf"/>
</dbReference>
<evidence type="ECO:0000313" key="6">
    <source>
        <dbReference type="Proteomes" id="UP000548582"/>
    </source>
</evidence>
<dbReference type="Gene3D" id="1.20.120.530">
    <property type="entry name" value="GntR ligand-binding domain-like"/>
    <property type="match status" value="1"/>
</dbReference>
<evidence type="ECO:0000256" key="3">
    <source>
        <dbReference type="ARBA" id="ARBA00023163"/>
    </source>
</evidence>
<name>A0A848EJ06_9PROT</name>